<evidence type="ECO:0000313" key="2">
    <source>
        <dbReference type="Proteomes" id="UP001627154"/>
    </source>
</evidence>
<keyword evidence="2" id="KW-1185">Reference proteome</keyword>
<gene>
    <name evidence="1" type="ORF">TKK_012052</name>
</gene>
<protein>
    <submittedName>
        <fullName evidence="1">Uncharacterized protein</fullName>
    </submittedName>
</protein>
<name>A0ABD2WLB8_9HYME</name>
<dbReference type="EMBL" id="JBJJXI010000096">
    <property type="protein sequence ID" value="KAL3393820.1"/>
    <property type="molecule type" value="Genomic_DNA"/>
</dbReference>
<dbReference type="AlphaFoldDB" id="A0ABD2WLB8"/>
<dbReference type="Proteomes" id="UP001627154">
    <property type="component" value="Unassembled WGS sequence"/>
</dbReference>
<organism evidence="1 2">
    <name type="scientific">Trichogramma kaykai</name>
    <dbReference type="NCBI Taxonomy" id="54128"/>
    <lineage>
        <taxon>Eukaryota</taxon>
        <taxon>Metazoa</taxon>
        <taxon>Ecdysozoa</taxon>
        <taxon>Arthropoda</taxon>
        <taxon>Hexapoda</taxon>
        <taxon>Insecta</taxon>
        <taxon>Pterygota</taxon>
        <taxon>Neoptera</taxon>
        <taxon>Endopterygota</taxon>
        <taxon>Hymenoptera</taxon>
        <taxon>Apocrita</taxon>
        <taxon>Proctotrupomorpha</taxon>
        <taxon>Chalcidoidea</taxon>
        <taxon>Trichogrammatidae</taxon>
        <taxon>Trichogramma</taxon>
    </lineage>
</organism>
<evidence type="ECO:0000313" key="1">
    <source>
        <dbReference type="EMBL" id="KAL3393820.1"/>
    </source>
</evidence>
<sequence>MIYVDFFSIPVDRSRINEDFRENPRGLRTWTLYMIHVRSRWNQCPILEESLHDPRGISVDNPSGHPRNFCQLVKSVLIKKKF</sequence>
<comment type="caution">
    <text evidence="1">The sequence shown here is derived from an EMBL/GenBank/DDBJ whole genome shotgun (WGS) entry which is preliminary data.</text>
</comment>
<proteinExistence type="predicted"/>
<reference evidence="1 2" key="1">
    <citation type="journal article" date="2024" name="bioRxiv">
        <title>A reference genome for Trichogramma kaykai: A tiny desert-dwelling parasitoid wasp with competing sex-ratio distorters.</title>
        <authorList>
            <person name="Culotta J."/>
            <person name="Lindsey A.R."/>
        </authorList>
    </citation>
    <scope>NUCLEOTIDE SEQUENCE [LARGE SCALE GENOMIC DNA]</scope>
    <source>
        <strain evidence="1 2">KSX58</strain>
    </source>
</reference>
<accession>A0ABD2WLB8</accession>